<dbReference type="GO" id="GO:0030246">
    <property type="term" value="F:carbohydrate binding"/>
    <property type="evidence" value="ECO:0007669"/>
    <property type="project" value="UniProtKB-UniRule"/>
</dbReference>
<dbReference type="InterPro" id="IPR014718">
    <property type="entry name" value="GH-type_carb-bd"/>
</dbReference>
<evidence type="ECO:0000256" key="1">
    <source>
        <dbReference type="ARBA" id="ARBA00001096"/>
    </source>
</evidence>
<dbReference type="PANTHER" id="PTHR11122:SF13">
    <property type="entry name" value="GLUCOSE-6-PHOSPHATE 1-EPIMERASE"/>
    <property type="match status" value="1"/>
</dbReference>
<dbReference type="PATRIC" id="fig|1129794.4.peg.1836"/>
<keyword evidence="3 4" id="KW-0413">Isomerase</keyword>
<dbReference type="RefSeq" id="WP_007637564.1">
    <property type="nucleotide sequence ID" value="NC_020514.1"/>
</dbReference>
<sequence>MLPTDSTTIITRDNIQLLHIENAFAYAEISLFGGHILSFKPKHDHRERLWVSQHAFFDAKKPIRGGIPVCWPWFGPHKSKTNLAAHGYVRTQTWQIISCEETRTGTTVTLKPHTSKGDGFEGDVQLVLVVHVEQQLTIQLCTTNLGDTPLTYNSALHSYFAISDIKQCELLGLSKKYSDKTRGYQILDTPQAYKFNEETDRVHQEQPKTLTIADGEIKTDIMSSGHDSIVVWNPWQEKSISMGDMSDDGYLTMLCVETAITQGQDVAPNTTHVLQQIIQ</sequence>
<dbReference type="Pfam" id="PF01263">
    <property type="entry name" value="Aldose_epim"/>
    <property type="match status" value="1"/>
</dbReference>
<dbReference type="InterPro" id="IPR011013">
    <property type="entry name" value="Gal_mutarotase_sf_dom"/>
</dbReference>
<feature type="active site" evidence="5">
    <location>
        <position position="157"/>
    </location>
</feature>
<dbReference type="Proteomes" id="UP000011864">
    <property type="component" value="Chromosome"/>
</dbReference>
<accession>K7A9G4</accession>
<dbReference type="STRING" id="1129794.C427_1855"/>
<dbReference type="InterPro" id="IPR008183">
    <property type="entry name" value="Aldose_1/G6P_1-epimerase"/>
</dbReference>
<evidence type="ECO:0000256" key="4">
    <source>
        <dbReference type="PIRNR" id="PIRNR016020"/>
    </source>
</evidence>
<dbReference type="KEGG" id="gps:C427_1855"/>
<evidence type="ECO:0000256" key="3">
    <source>
        <dbReference type="ARBA" id="ARBA00023235"/>
    </source>
</evidence>
<dbReference type="GO" id="GO:0047938">
    <property type="term" value="F:glucose-6-phosphate 1-epimerase activity"/>
    <property type="evidence" value="ECO:0007669"/>
    <property type="project" value="UniProtKB-UniRule"/>
</dbReference>
<dbReference type="EMBL" id="CP003837">
    <property type="protein sequence ID" value="AGH43964.1"/>
    <property type="molecule type" value="Genomic_DNA"/>
</dbReference>
<dbReference type="Gene3D" id="2.70.98.10">
    <property type="match status" value="1"/>
</dbReference>
<feature type="active site" evidence="5">
    <location>
        <position position="257"/>
    </location>
</feature>
<dbReference type="PANTHER" id="PTHR11122">
    <property type="entry name" value="APOSPORY-ASSOCIATED PROTEIN C-RELATED"/>
    <property type="match status" value="1"/>
</dbReference>
<dbReference type="SUPFAM" id="SSF74650">
    <property type="entry name" value="Galactose mutarotase-like"/>
    <property type="match status" value="1"/>
</dbReference>
<name>K7A9G4_9ALTE</name>
<dbReference type="GO" id="GO:0005975">
    <property type="term" value="P:carbohydrate metabolic process"/>
    <property type="evidence" value="ECO:0007669"/>
    <property type="project" value="InterPro"/>
</dbReference>
<dbReference type="EC" id="5.1.3.15" evidence="4"/>
<dbReference type="eggNOG" id="COG0676">
    <property type="taxonomic scope" value="Bacteria"/>
</dbReference>
<dbReference type="InterPro" id="IPR025532">
    <property type="entry name" value="G6P_1-epimerase"/>
</dbReference>
<organism evidence="6 7">
    <name type="scientific">Paraglaciecola psychrophila 170</name>
    <dbReference type="NCBI Taxonomy" id="1129794"/>
    <lineage>
        <taxon>Bacteria</taxon>
        <taxon>Pseudomonadati</taxon>
        <taxon>Pseudomonadota</taxon>
        <taxon>Gammaproteobacteria</taxon>
        <taxon>Alteromonadales</taxon>
        <taxon>Alteromonadaceae</taxon>
        <taxon>Paraglaciecola</taxon>
    </lineage>
</organism>
<dbReference type="HOGENOM" id="CLU_048345_4_0_6"/>
<comment type="catalytic activity">
    <reaction evidence="1">
        <text>alpha-D-glucose 6-phosphate = beta-D-glucose 6-phosphate</text>
        <dbReference type="Rhea" id="RHEA:16249"/>
        <dbReference type="ChEBI" id="CHEBI:58225"/>
        <dbReference type="ChEBI" id="CHEBI:58247"/>
        <dbReference type="EC" id="5.1.3.15"/>
    </reaction>
</comment>
<evidence type="ECO:0000313" key="6">
    <source>
        <dbReference type="EMBL" id="AGH43964.1"/>
    </source>
</evidence>
<dbReference type="PIRSF" id="PIRSF016020">
    <property type="entry name" value="PHexose_mutarotase"/>
    <property type="match status" value="1"/>
</dbReference>
<evidence type="ECO:0000256" key="2">
    <source>
        <dbReference type="ARBA" id="ARBA00005866"/>
    </source>
</evidence>
<gene>
    <name evidence="6" type="ORF">C427_1855</name>
</gene>
<evidence type="ECO:0000313" key="7">
    <source>
        <dbReference type="Proteomes" id="UP000011864"/>
    </source>
</evidence>
<evidence type="ECO:0000256" key="5">
    <source>
        <dbReference type="PIRSR" id="PIRSR016020-1"/>
    </source>
</evidence>
<comment type="similarity">
    <text evidence="2 4">Belongs to the glucose-6-phosphate 1-epimerase family.</text>
</comment>
<proteinExistence type="inferred from homology"/>
<keyword evidence="7" id="KW-1185">Reference proteome</keyword>
<dbReference type="OrthoDB" id="9790727at2"/>
<dbReference type="CDD" id="cd09020">
    <property type="entry name" value="D-hex-6-P-epi_like"/>
    <property type="match status" value="1"/>
</dbReference>
<reference evidence="6 7" key="1">
    <citation type="journal article" date="2013" name="Genome Announc.">
        <title>Complete Genome Sequence of Glaciecola psychrophila Strain 170T.</title>
        <authorList>
            <person name="Yin J."/>
            <person name="Chen J."/>
            <person name="Liu G."/>
            <person name="Yu Y."/>
            <person name="Song L."/>
            <person name="Wang X."/>
            <person name="Qu X."/>
        </authorList>
    </citation>
    <scope>NUCLEOTIDE SEQUENCE [LARGE SCALE GENOMIC DNA]</scope>
    <source>
        <strain evidence="6 7">170</strain>
    </source>
</reference>
<protein>
    <recommendedName>
        <fullName evidence="4">Putative glucose-6-phosphate 1-epimerase</fullName>
        <ecNumber evidence="4">5.1.3.15</ecNumber>
    </recommendedName>
</protein>
<dbReference type="AlphaFoldDB" id="K7A9G4"/>